<keyword evidence="1" id="KW-0175">Coiled coil</keyword>
<dbReference type="Proteomes" id="UP000748531">
    <property type="component" value="Unassembled WGS sequence"/>
</dbReference>
<dbReference type="EMBL" id="LUCH01019317">
    <property type="protein sequence ID" value="KAF5394282.1"/>
    <property type="molecule type" value="Genomic_DNA"/>
</dbReference>
<organism evidence="2 3">
    <name type="scientific">Paragonimus heterotremus</name>
    <dbReference type="NCBI Taxonomy" id="100268"/>
    <lineage>
        <taxon>Eukaryota</taxon>
        <taxon>Metazoa</taxon>
        <taxon>Spiralia</taxon>
        <taxon>Lophotrochozoa</taxon>
        <taxon>Platyhelminthes</taxon>
        <taxon>Trematoda</taxon>
        <taxon>Digenea</taxon>
        <taxon>Plagiorchiida</taxon>
        <taxon>Troglotremata</taxon>
        <taxon>Troglotrematidae</taxon>
        <taxon>Paragonimus</taxon>
    </lineage>
</organism>
<feature type="coiled-coil region" evidence="1">
    <location>
        <begin position="12"/>
        <end position="74"/>
    </location>
</feature>
<evidence type="ECO:0000313" key="3">
    <source>
        <dbReference type="Proteomes" id="UP000748531"/>
    </source>
</evidence>
<accession>A0A8J4WS97</accession>
<name>A0A8J4WS97_9TREM</name>
<keyword evidence="3" id="KW-1185">Reference proteome</keyword>
<evidence type="ECO:0000256" key="1">
    <source>
        <dbReference type="SAM" id="Coils"/>
    </source>
</evidence>
<reference evidence="2" key="1">
    <citation type="submission" date="2019-05" db="EMBL/GenBank/DDBJ databases">
        <title>Annotation for the trematode Paragonimus heterotremus.</title>
        <authorList>
            <person name="Choi Y.-J."/>
        </authorList>
    </citation>
    <scope>NUCLEOTIDE SEQUENCE</scope>
    <source>
        <strain evidence="2">LC</strain>
    </source>
</reference>
<proteinExistence type="predicted"/>
<comment type="caution">
    <text evidence="2">The sequence shown here is derived from an EMBL/GenBank/DDBJ whole genome shotgun (WGS) entry which is preliminary data.</text>
</comment>
<evidence type="ECO:0000313" key="2">
    <source>
        <dbReference type="EMBL" id="KAF5394282.1"/>
    </source>
</evidence>
<gene>
    <name evidence="2" type="ORF">PHET_11909</name>
</gene>
<protein>
    <submittedName>
        <fullName evidence="2">Uncharacterized protein</fullName>
    </submittedName>
</protein>
<dbReference type="OrthoDB" id="6264283at2759"/>
<dbReference type="AlphaFoldDB" id="A0A8J4WS97"/>
<sequence>MLTVSTNHVETSRRTNDQIEKLNIRIAELENLVSVLDSDKLKLKETAANRECHRISLTQLISNLKNEIKTKETDLFATKFQQNVVTDQVIQLEDDKRLLVADHAKAMRQMQVSLFCST</sequence>